<dbReference type="EMBL" id="AWUW01000010">
    <property type="protein sequence ID" value="ERJ68833.1"/>
    <property type="molecule type" value="Genomic_DNA"/>
</dbReference>
<keyword evidence="1" id="KW-0812">Transmembrane</keyword>
<protein>
    <submittedName>
        <fullName evidence="2">Uncharacterized protein</fullName>
    </submittedName>
</protein>
<evidence type="ECO:0000313" key="3">
    <source>
        <dbReference type="Proteomes" id="UP000016630"/>
    </source>
</evidence>
<sequence length="64" mass="7580">MQWYDRHGWGKIGLMKKGMMYESCVHIRCYLVVNCLSIMFYIKQISFSFEELHPLGGCFVGRQI</sequence>
<accession>A0A0E2LT08</accession>
<organism evidence="2 3">
    <name type="scientific">Porphyromonas gingivalis F0570</name>
    <dbReference type="NCBI Taxonomy" id="1227271"/>
    <lineage>
        <taxon>Bacteria</taxon>
        <taxon>Pseudomonadati</taxon>
        <taxon>Bacteroidota</taxon>
        <taxon>Bacteroidia</taxon>
        <taxon>Bacteroidales</taxon>
        <taxon>Porphyromonadaceae</taxon>
        <taxon>Porphyromonas</taxon>
    </lineage>
</organism>
<gene>
    <name evidence="2" type="ORF">HMPREF1555_00177</name>
</gene>
<name>A0A0E2LT08_PORGN</name>
<keyword evidence="1" id="KW-1133">Transmembrane helix</keyword>
<keyword evidence="1" id="KW-0472">Membrane</keyword>
<comment type="caution">
    <text evidence="2">The sequence shown here is derived from an EMBL/GenBank/DDBJ whole genome shotgun (WGS) entry which is preliminary data.</text>
</comment>
<dbReference type="HOGENOM" id="CLU_2864023_0_0_10"/>
<proteinExistence type="predicted"/>
<feature type="transmembrane region" description="Helical" evidence="1">
    <location>
        <begin position="21"/>
        <end position="42"/>
    </location>
</feature>
<dbReference type="AlphaFoldDB" id="A0A0E2LT08"/>
<reference evidence="2 3" key="1">
    <citation type="submission" date="2013-06" db="EMBL/GenBank/DDBJ databases">
        <authorList>
            <person name="Weinstock G."/>
            <person name="Sodergren E."/>
            <person name="Lobos E.A."/>
            <person name="Fulton L."/>
            <person name="Fulton R."/>
            <person name="Courtney L."/>
            <person name="Fronick C."/>
            <person name="O'Laughlin M."/>
            <person name="Godfrey J."/>
            <person name="Wilson R.M."/>
            <person name="Miner T."/>
            <person name="Farmer C."/>
            <person name="Delehaunty K."/>
            <person name="Cordes M."/>
            <person name="Minx P."/>
            <person name="Tomlinson C."/>
            <person name="Chen J."/>
            <person name="Wollam A."/>
            <person name="Pepin K.H."/>
            <person name="Bhonagiri V."/>
            <person name="Zhang X."/>
            <person name="Warren W."/>
            <person name="Mitreva M."/>
            <person name="Mardis E.R."/>
            <person name="Wilson R.K."/>
        </authorList>
    </citation>
    <scope>NUCLEOTIDE SEQUENCE [LARGE SCALE GENOMIC DNA]</scope>
    <source>
        <strain evidence="2 3">F0570</strain>
    </source>
</reference>
<evidence type="ECO:0000313" key="2">
    <source>
        <dbReference type="EMBL" id="ERJ68833.1"/>
    </source>
</evidence>
<dbReference type="Proteomes" id="UP000016630">
    <property type="component" value="Unassembled WGS sequence"/>
</dbReference>
<evidence type="ECO:0000256" key="1">
    <source>
        <dbReference type="SAM" id="Phobius"/>
    </source>
</evidence>